<keyword evidence="3" id="KW-0695">RNA-directed DNA polymerase</keyword>
<dbReference type="Gene3D" id="2.40.70.10">
    <property type="entry name" value="Acid Proteases"/>
    <property type="match status" value="1"/>
</dbReference>
<dbReference type="InterPro" id="IPR041577">
    <property type="entry name" value="RT_RNaseH_2"/>
</dbReference>
<evidence type="ECO:0000259" key="2">
    <source>
        <dbReference type="Pfam" id="PF17919"/>
    </source>
</evidence>
<evidence type="ECO:0000313" key="3">
    <source>
        <dbReference type="EMBL" id="GEX84421.1"/>
    </source>
</evidence>
<protein>
    <submittedName>
        <fullName evidence="3">Reverse transcriptase domain-containing protein</fullName>
    </submittedName>
</protein>
<feature type="domain" description="Reverse transcriptase/retrotransposon-derived protein RNase H-like" evidence="2">
    <location>
        <begin position="322"/>
        <end position="366"/>
    </location>
</feature>
<dbReference type="InterPro" id="IPR021109">
    <property type="entry name" value="Peptidase_aspartic_dom_sf"/>
</dbReference>
<dbReference type="InterPro" id="IPR043128">
    <property type="entry name" value="Rev_trsase/Diguanyl_cyclase"/>
</dbReference>
<comment type="caution">
    <text evidence="3">The sequence shown here is derived from an EMBL/GenBank/DDBJ whole genome shotgun (WGS) entry which is preliminary data.</text>
</comment>
<name>A0A699HI18_TANCI</name>
<dbReference type="InterPro" id="IPR000477">
    <property type="entry name" value="RT_dom"/>
</dbReference>
<dbReference type="EMBL" id="BKCJ010133855">
    <property type="protein sequence ID" value="GEX84421.1"/>
    <property type="molecule type" value="Genomic_DNA"/>
</dbReference>
<keyword evidence="3" id="KW-0808">Transferase</keyword>
<dbReference type="CDD" id="cd00303">
    <property type="entry name" value="retropepsin_like"/>
    <property type="match status" value="1"/>
</dbReference>
<keyword evidence="3" id="KW-0548">Nucleotidyltransferase</keyword>
<dbReference type="Gene3D" id="3.10.10.10">
    <property type="entry name" value="HIV Type 1 Reverse Transcriptase, subunit A, domain 1"/>
    <property type="match status" value="1"/>
</dbReference>
<evidence type="ECO:0000259" key="1">
    <source>
        <dbReference type="Pfam" id="PF00078"/>
    </source>
</evidence>
<organism evidence="3">
    <name type="scientific">Tanacetum cinerariifolium</name>
    <name type="common">Dalmatian daisy</name>
    <name type="synonym">Chrysanthemum cinerariifolium</name>
    <dbReference type="NCBI Taxonomy" id="118510"/>
    <lineage>
        <taxon>Eukaryota</taxon>
        <taxon>Viridiplantae</taxon>
        <taxon>Streptophyta</taxon>
        <taxon>Embryophyta</taxon>
        <taxon>Tracheophyta</taxon>
        <taxon>Spermatophyta</taxon>
        <taxon>Magnoliopsida</taxon>
        <taxon>eudicotyledons</taxon>
        <taxon>Gunneridae</taxon>
        <taxon>Pentapetalae</taxon>
        <taxon>asterids</taxon>
        <taxon>campanulids</taxon>
        <taxon>Asterales</taxon>
        <taxon>Asteraceae</taxon>
        <taxon>Asteroideae</taxon>
        <taxon>Anthemideae</taxon>
        <taxon>Anthemidinae</taxon>
        <taxon>Tanacetum</taxon>
    </lineage>
</organism>
<dbReference type="SUPFAM" id="SSF50630">
    <property type="entry name" value="Acid proteases"/>
    <property type="match status" value="1"/>
</dbReference>
<sequence>MVGIAGTNSNSNVVMGTFLLNNRYASILFDIGADRSFLSTTFSSLIVITPTTLDHYYDVEQADKKIIRINTIIRGCTLNFLNHPFNIDLMPIELGSFDFIVGMDWLVKCYVVVVFDEKLIRIPFKNETLIVHGDGSNRGNETRLNIISYTKTQKYMLKGCHVFLAHVTTKKTKDKSEEKRLEDIDLILGATPVAQASFRLAPSEIKELSGKLVYSKIDLRGYHQLRVREGNIPKTAFKTRYGHYEFQVMPFGLMNAPTVFMDLMNRVCKPYLDKFMIVFIDNILIYSKKKEEHEKHFKLILELLKKKELYDKFSKSEFWIPKDKLCSAPILALPQGAENFIVYSDVSNKGLGAVLMQNEKVIVYAS</sequence>
<dbReference type="InterPro" id="IPR043502">
    <property type="entry name" value="DNA/RNA_pol_sf"/>
</dbReference>
<dbReference type="SUPFAM" id="SSF56672">
    <property type="entry name" value="DNA/RNA polymerases"/>
    <property type="match status" value="1"/>
</dbReference>
<dbReference type="CDD" id="cd01647">
    <property type="entry name" value="RT_LTR"/>
    <property type="match status" value="1"/>
</dbReference>
<dbReference type="GO" id="GO:0003964">
    <property type="term" value="F:RNA-directed DNA polymerase activity"/>
    <property type="evidence" value="ECO:0007669"/>
    <property type="project" value="UniProtKB-KW"/>
</dbReference>
<dbReference type="Gene3D" id="3.30.70.270">
    <property type="match status" value="1"/>
</dbReference>
<gene>
    <name evidence="3" type="ORF">Tci_356396</name>
</gene>
<dbReference type="Pfam" id="PF17919">
    <property type="entry name" value="RT_RNaseH_2"/>
    <property type="match status" value="1"/>
</dbReference>
<dbReference type="Pfam" id="PF08284">
    <property type="entry name" value="RVP_2"/>
    <property type="match status" value="1"/>
</dbReference>
<feature type="domain" description="Reverse transcriptase" evidence="1">
    <location>
        <begin position="180"/>
        <end position="320"/>
    </location>
</feature>
<dbReference type="PANTHER" id="PTHR24559:SF427">
    <property type="entry name" value="RNA-DIRECTED DNA POLYMERASE"/>
    <property type="match status" value="1"/>
</dbReference>
<accession>A0A699HI18</accession>
<proteinExistence type="predicted"/>
<dbReference type="PANTHER" id="PTHR24559">
    <property type="entry name" value="TRANSPOSON TY3-I GAG-POL POLYPROTEIN"/>
    <property type="match status" value="1"/>
</dbReference>
<dbReference type="Pfam" id="PF00078">
    <property type="entry name" value="RVT_1"/>
    <property type="match status" value="1"/>
</dbReference>
<dbReference type="AlphaFoldDB" id="A0A699HI18"/>
<reference evidence="3" key="1">
    <citation type="journal article" date="2019" name="Sci. Rep.">
        <title>Draft genome of Tanacetum cinerariifolium, the natural source of mosquito coil.</title>
        <authorList>
            <person name="Yamashiro T."/>
            <person name="Shiraishi A."/>
            <person name="Satake H."/>
            <person name="Nakayama K."/>
        </authorList>
    </citation>
    <scope>NUCLEOTIDE SEQUENCE</scope>
</reference>
<dbReference type="InterPro" id="IPR053134">
    <property type="entry name" value="RNA-dir_DNA_polymerase"/>
</dbReference>